<keyword evidence="6 14" id="KW-0812">Transmembrane</keyword>
<keyword evidence="11" id="KW-1208">Phospholipid metabolism</keyword>
<evidence type="ECO:0000256" key="13">
    <source>
        <dbReference type="SAM" id="Coils"/>
    </source>
</evidence>
<feature type="transmembrane region" description="Helical" evidence="14">
    <location>
        <begin position="105"/>
        <end position="124"/>
    </location>
</feature>
<feature type="transmembrane region" description="Helical" evidence="14">
    <location>
        <begin position="300"/>
        <end position="321"/>
    </location>
</feature>
<feature type="transmembrane region" description="Helical" evidence="14">
    <location>
        <begin position="131"/>
        <end position="151"/>
    </location>
</feature>
<evidence type="ECO:0000256" key="14">
    <source>
        <dbReference type="SAM" id="Phobius"/>
    </source>
</evidence>
<keyword evidence="9 14" id="KW-0472">Membrane</keyword>
<dbReference type="GO" id="GO:0006656">
    <property type="term" value="P:phosphatidylcholine biosynthetic process"/>
    <property type="evidence" value="ECO:0007669"/>
    <property type="project" value="TreeGrafter"/>
</dbReference>
<feature type="transmembrane region" description="Helical" evidence="14">
    <location>
        <begin position="157"/>
        <end position="176"/>
    </location>
</feature>
<evidence type="ECO:0000256" key="11">
    <source>
        <dbReference type="ARBA" id="ARBA00023264"/>
    </source>
</evidence>
<keyword evidence="10" id="KW-0594">Phospholipid biosynthesis</keyword>
<proteinExistence type="inferred from homology"/>
<evidence type="ECO:0000256" key="8">
    <source>
        <dbReference type="ARBA" id="ARBA00023098"/>
    </source>
</evidence>
<comment type="subcellular location">
    <subcellularLocation>
        <location evidence="1">Membrane</location>
        <topology evidence="1">Multi-pass membrane protein</topology>
    </subcellularLocation>
</comment>
<evidence type="ECO:0000256" key="2">
    <source>
        <dbReference type="ARBA" id="ARBA00006675"/>
    </source>
</evidence>
<evidence type="ECO:0000256" key="5">
    <source>
        <dbReference type="ARBA" id="ARBA00022679"/>
    </source>
</evidence>
<dbReference type="PANTHER" id="PTHR31201:SF1">
    <property type="entry name" value="GLYCEROPHOSPHOCHOLINE ACYLTRANSFERASE 1"/>
    <property type="match status" value="1"/>
</dbReference>
<dbReference type="GO" id="GO:0016746">
    <property type="term" value="F:acyltransferase activity"/>
    <property type="evidence" value="ECO:0007669"/>
    <property type="project" value="UniProtKB-KW"/>
</dbReference>
<evidence type="ECO:0000256" key="12">
    <source>
        <dbReference type="ARBA" id="ARBA00023315"/>
    </source>
</evidence>
<evidence type="ECO:0000256" key="3">
    <source>
        <dbReference type="ARBA" id="ARBA00019082"/>
    </source>
</evidence>
<feature type="transmembrane region" description="Helical" evidence="14">
    <location>
        <begin position="220"/>
        <end position="240"/>
    </location>
</feature>
<organism evidence="15">
    <name type="scientific">Coccolithus braarudii</name>
    <dbReference type="NCBI Taxonomy" id="221442"/>
    <lineage>
        <taxon>Eukaryota</taxon>
        <taxon>Haptista</taxon>
        <taxon>Haptophyta</taxon>
        <taxon>Prymnesiophyceae</taxon>
        <taxon>Coccolithales</taxon>
        <taxon>Coccolithaceae</taxon>
        <taxon>Coccolithus</taxon>
    </lineage>
</organism>
<keyword evidence="7 14" id="KW-1133">Transmembrane helix</keyword>
<evidence type="ECO:0000313" key="15">
    <source>
        <dbReference type="EMBL" id="CAD8608101.1"/>
    </source>
</evidence>
<keyword evidence="5" id="KW-0808">Transferase</keyword>
<feature type="coiled-coil region" evidence="13">
    <location>
        <begin position="8"/>
        <end position="35"/>
    </location>
</feature>
<comment type="similarity">
    <text evidence="2">Belongs to the GPC1 family.</text>
</comment>
<dbReference type="GO" id="GO:0016020">
    <property type="term" value="C:membrane"/>
    <property type="evidence" value="ECO:0007669"/>
    <property type="project" value="UniProtKB-SubCell"/>
</dbReference>
<reference evidence="15" key="1">
    <citation type="submission" date="2021-01" db="EMBL/GenBank/DDBJ databases">
        <authorList>
            <person name="Corre E."/>
            <person name="Pelletier E."/>
            <person name="Niang G."/>
            <person name="Scheremetjew M."/>
            <person name="Finn R."/>
            <person name="Kale V."/>
            <person name="Holt S."/>
            <person name="Cochrane G."/>
            <person name="Meng A."/>
            <person name="Brown T."/>
            <person name="Cohen L."/>
        </authorList>
    </citation>
    <scope>NUCLEOTIDE SEQUENCE</scope>
    <source>
        <strain evidence="15">PLY182g</strain>
    </source>
</reference>
<feature type="transmembrane region" description="Helical" evidence="14">
    <location>
        <begin position="327"/>
        <end position="347"/>
    </location>
</feature>
<evidence type="ECO:0000256" key="10">
    <source>
        <dbReference type="ARBA" id="ARBA00023209"/>
    </source>
</evidence>
<accession>A0A7S0LBS8</accession>
<sequence length="394" mass="45432">MPSGNTIMERERRLALRLSERRESLRAALVKLRARPRRLPHIAARIHKRVRKKITGAEDRRVRDHIRERIEEPPVVRFIDKISFLFGVGGCALIEYAVIQQPHRFSFFYATFMIPLLSARLWLYMKLKWHWFMLDFCYAANLLCLVQVMLLPNCKPLIILNYMSGCGPLALAIPTWRNSLVFHSLDKITSTFLHALPALLLFCARWYPPDGLELPPTLDLFESFAIGLGGYVVWQCVYLLQTELMFGGRLRQQQDLMTSIRWLTTPPYSGITLVVHKVLGKCGVLKPGEMFDSERWKTKLIFIIVQLLYTAVTLLPVPLFWASFRLHVVVLIGIFAVCIWNGASYYIEVFSTRYRQQFEGDAASRKEAYLASFGAPKREVGTPLVHTEPSKKDE</sequence>
<keyword evidence="8" id="KW-0443">Lipid metabolism</keyword>
<evidence type="ECO:0000256" key="6">
    <source>
        <dbReference type="ARBA" id="ARBA00022692"/>
    </source>
</evidence>
<keyword evidence="4" id="KW-0444">Lipid biosynthesis</keyword>
<protein>
    <recommendedName>
        <fullName evidence="3">Glycerophosphocholine acyltransferase 1</fullName>
    </recommendedName>
</protein>
<evidence type="ECO:0000256" key="7">
    <source>
        <dbReference type="ARBA" id="ARBA00022989"/>
    </source>
</evidence>
<gene>
    <name evidence="15" type="ORF">CPEL01642_LOCUS11479</name>
</gene>
<keyword evidence="13" id="KW-0175">Coiled coil</keyword>
<evidence type="ECO:0000256" key="4">
    <source>
        <dbReference type="ARBA" id="ARBA00022516"/>
    </source>
</evidence>
<name>A0A7S0LBS8_9EUKA</name>
<evidence type="ECO:0000256" key="9">
    <source>
        <dbReference type="ARBA" id="ARBA00023136"/>
    </source>
</evidence>
<dbReference type="AlphaFoldDB" id="A0A7S0LBS8"/>
<dbReference type="EMBL" id="HBEY01024096">
    <property type="protein sequence ID" value="CAD8608101.1"/>
    <property type="molecule type" value="Transcribed_RNA"/>
</dbReference>
<dbReference type="Pfam" id="PF10998">
    <property type="entry name" value="DUF2838"/>
    <property type="match status" value="1"/>
</dbReference>
<evidence type="ECO:0000256" key="1">
    <source>
        <dbReference type="ARBA" id="ARBA00004141"/>
    </source>
</evidence>
<keyword evidence="12" id="KW-0012">Acyltransferase</keyword>
<dbReference type="InterPro" id="IPR021261">
    <property type="entry name" value="GPCAT"/>
</dbReference>
<dbReference type="PANTHER" id="PTHR31201">
    <property type="entry name" value="OS01G0585100 PROTEIN"/>
    <property type="match status" value="1"/>
</dbReference>